<keyword evidence="2" id="KW-0732">Signal</keyword>
<organism evidence="3 4">
    <name type="scientific">Candidatus Scalindua arabica</name>
    <dbReference type="NCBI Taxonomy" id="1127984"/>
    <lineage>
        <taxon>Bacteria</taxon>
        <taxon>Pseudomonadati</taxon>
        <taxon>Planctomycetota</taxon>
        <taxon>Candidatus Brocadiia</taxon>
        <taxon>Candidatus Brocadiales</taxon>
        <taxon>Candidatus Scalinduaceae</taxon>
        <taxon>Candidatus Scalindua</taxon>
    </lineage>
</organism>
<evidence type="ECO:0000313" key="4">
    <source>
        <dbReference type="Proteomes" id="UP000722750"/>
    </source>
</evidence>
<gene>
    <name evidence="3" type="ORF">MAG551_02227</name>
</gene>
<feature type="transmembrane region" description="Helical" evidence="1">
    <location>
        <begin position="143"/>
        <end position="160"/>
    </location>
</feature>
<protein>
    <recommendedName>
        <fullName evidence="5">DUF1566 domain-containing protein</fullName>
    </recommendedName>
</protein>
<evidence type="ECO:0000256" key="2">
    <source>
        <dbReference type="SAM" id="SignalP"/>
    </source>
</evidence>
<dbReference type="AlphaFoldDB" id="A0A941W474"/>
<evidence type="ECO:0000313" key="3">
    <source>
        <dbReference type="EMBL" id="MBS1259160.1"/>
    </source>
</evidence>
<feature type="signal peptide" evidence="2">
    <location>
        <begin position="1"/>
        <end position="23"/>
    </location>
</feature>
<reference evidence="3" key="1">
    <citation type="journal article" date="2021" name="ISME J.">
        <title>Fine-scale metabolic discontinuity in a stratified prokaryote microbiome of a Red Sea deep halocline.</title>
        <authorList>
            <person name="Michoud G."/>
            <person name="Ngugi D.K."/>
            <person name="Barozzi A."/>
            <person name="Merlino G."/>
            <person name="Calleja M.L."/>
            <person name="Delgado-Huertas A."/>
            <person name="Moran X.A.G."/>
            <person name="Daffonchio D."/>
        </authorList>
    </citation>
    <scope>NUCLEOTIDE SEQUENCE</scope>
    <source>
        <strain evidence="3">SuakinDeep_MAG55_1</strain>
    </source>
</reference>
<comment type="caution">
    <text evidence="3">The sequence shown here is derived from an EMBL/GenBank/DDBJ whole genome shotgun (WGS) entry which is preliminary data.</text>
</comment>
<proteinExistence type="predicted"/>
<evidence type="ECO:0008006" key="5">
    <source>
        <dbReference type="Google" id="ProtNLM"/>
    </source>
</evidence>
<dbReference type="Proteomes" id="UP000722750">
    <property type="component" value="Unassembled WGS sequence"/>
</dbReference>
<evidence type="ECO:0000256" key="1">
    <source>
        <dbReference type="SAM" id="Phobius"/>
    </source>
</evidence>
<accession>A0A941W474</accession>
<keyword evidence="1" id="KW-0812">Transmembrane</keyword>
<dbReference type="EMBL" id="JAANXD010000083">
    <property type="protein sequence ID" value="MBS1259160.1"/>
    <property type="molecule type" value="Genomic_DNA"/>
</dbReference>
<feature type="chain" id="PRO_5038142180" description="DUF1566 domain-containing protein" evidence="2">
    <location>
        <begin position="24"/>
        <end position="171"/>
    </location>
</feature>
<sequence length="171" mass="19016">MKRVLFCLLAMIVVLGLGTTANAYTLELRGTDTMGNRLIYDPDLDITWYDYSNARTTWVDQVAWASGLSVTFGGDTYNDWRLPATVDGTLVDISDPSFFNGTGPNGYNITTSEMGYLYYTQLWNLGKYDTSGNPASGFQGVDWGLVNIGIGLAGMGVYGVRRRRQRRYKES</sequence>
<keyword evidence="1" id="KW-1133">Transmembrane helix</keyword>
<keyword evidence="1" id="KW-0472">Membrane</keyword>
<name>A0A941W474_9BACT</name>